<reference evidence="3" key="1">
    <citation type="submission" date="2016-03" db="EMBL/GenBank/DDBJ databases">
        <authorList>
            <person name="Ploux O."/>
        </authorList>
    </citation>
    <scope>NUCLEOTIDE SEQUENCE [LARGE SCALE GENOMIC DNA]</scope>
    <source>
        <strain evidence="3">UK7</strain>
    </source>
</reference>
<dbReference type="Proteomes" id="UP000178129">
    <property type="component" value="Unassembled WGS sequence"/>
</dbReference>
<dbReference type="STRING" id="914237.A0A1E1LRW0"/>
<name>A0A1E1LRW0_9HELO</name>
<dbReference type="EMBL" id="FJUW01000084">
    <property type="protein sequence ID" value="CZT13220.1"/>
    <property type="molecule type" value="Genomic_DNA"/>
</dbReference>
<organism evidence="2 3">
    <name type="scientific">Rhynchosporium graminicola</name>
    <dbReference type="NCBI Taxonomy" id="2792576"/>
    <lineage>
        <taxon>Eukaryota</taxon>
        <taxon>Fungi</taxon>
        <taxon>Dikarya</taxon>
        <taxon>Ascomycota</taxon>
        <taxon>Pezizomycotina</taxon>
        <taxon>Leotiomycetes</taxon>
        <taxon>Helotiales</taxon>
        <taxon>Ploettnerulaceae</taxon>
        <taxon>Rhynchosporium</taxon>
    </lineage>
</organism>
<feature type="domain" description="Ribosomal RNA methyltransferase FtsJ" evidence="1">
    <location>
        <begin position="98"/>
        <end position="276"/>
    </location>
</feature>
<dbReference type="Pfam" id="PF01728">
    <property type="entry name" value="FtsJ"/>
    <property type="match status" value="1"/>
</dbReference>
<dbReference type="Gene3D" id="3.40.50.150">
    <property type="entry name" value="Vaccinia Virus protein VP39"/>
    <property type="match status" value="1"/>
</dbReference>
<protein>
    <recommendedName>
        <fullName evidence="1">Ribosomal RNA methyltransferase FtsJ domain-containing protein</fullName>
    </recommendedName>
</protein>
<dbReference type="GO" id="GO:0008168">
    <property type="term" value="F:methyltransferase activity"/>
    <property type="evidence" value="ECO:0007669"/>
    <property type="project" value="InterPro"/>
</dbReference>
<evidence type="ECO:0000313" key="3">
    <source>
        <dbReference type="Proteomes" id="UP000178129"/>
    </source>
</evidence>
<dbReference type="AlphaFoldDB" id="A0A1E1LRW0"/>
<gene>
    <name evidence="2" type="ORF">RCO7_05269</name>
</gene>
<dbReference type="SUPFAM" id="SSF53335">
    <property type="entry name" value="S-adenosyl-L-methionine-dependent methyltransferases"/>
    <property type="match status" value="1"/>
</dbReference>
<evidence type="ECO:0000259" key="1">
    <source>
        <dbReference type="Pfam" id="PF01728"/>
    </source>
</evidence>
<dbReference type="InterPro" id="IPR029063">
    <property type="entry name" value="SAM-dependent_MTases_sf"/>
</dbReference>
<evidence type="ECO:0000313" key="2">
    <source>
        <dbReference type="EMBL" id="CZT13220.1"/>
    </source>
</evidence>
<dbReference type="GO" id="GO:0032259">
    <property type="term" value="P:methylation"/>
    <property type="evidence" value="ECO:0007669"/>
    <property type="project" value="InterPro"/>
</dbReference>
<keyword evidence="3" id="KW-1185">Reference proteome</keyword>
<dbReference type="InParanoid" id="A0A1E1LRW0"/>
<proteinExistence type="predicted"/>
<sequence length="351" mass="39520">MHTPIELGGSKAAEEPSTMRAFCNHLRQTEPVYARLMELKDKGWANPKGNEHFEKRRQRADDATGQQGIKFYRMMQEIGDEMQKETSAFTQVHRNGDDFRILGLCMAPGGYTYSALKYNPGAEASGITLPPSQGGHEVFLLSSKSTVIYKDITIFSKEFGVEVVPLTHPEYASFSAERPFNDQNFDLVICDGQVLRTPNRPEYREATEATRLTISQLILGMQRIRKGGTMIMLLHRIEGTESMKLLYTFSRFSDIEVFKPVKKHAIKSTFYLIAKNVNPDAEAAKMAVEAWKKVWWNATFGGEDGTGAARIKTDDEQIQGIIDSFGVDFVSLAKPIWDIQADGLRRSDFAQ</sequence>
<dbReference type="InterPro" id="IPR002877">
    <property type="entry name" value="RNA_MeTrfase_FtsJ_dom"/>
</dbReference>
<accession>A0A1E1LRW0</accession>
<comment type="caution">
    <text evidence="2">The sequence shown here is derived from an EMBL/GenBank/DDBJ whole genome shotgun (WGS) entry which is preliminary data.</text>
</comment>